<evidence type="ECO:0000259" key="1">
    <source>
        <dbReference type="SMART" id="SM00974"/>
    </source>
</evidence>
<name>A0A6C0AV47_9ZZZZ</name>
<evidence type="ECO:0000313" key="2">
    <source>
        <dbReference type="EMBL" id="QHS83105.1"/>
    </source>
</evidence>
<dbReference type="Pfam" id="PF10544">
    <property type="entry name" value="T5orf172"/>
    <property type="match status" value="1"/>
</dbReference>
<proteinExistence type="predicted"/>
<protein>
    <recommendedName>
        <fullName evidence="1">Bacteriophage T5 Orf172 DNA-binding domain-containing protein</fullName>
    </recommendedName>
</protein>
<dbReference type="EMBL" id="MN738749">
    <property type="protein sequence ID" value="QHS83105.1"/>
    <property type="molecule type" value="Genomic_DNA"/>
</dbReference>
<feature type="domain" description="Bacteriophage T5 Orf172 DNA-binding" evidence="1">
    <location>
        <begin position="16"/>
        <end position="95"/>
    </location>
</feature>
<reference evidence="2" key="1">
    <citation type="journal article" date="2020" name="Nature">
        <title>Giant virus diversity and host interactions through global metagenomics.</title>
        <authorList>
            <person name="Schulz F."/>
            <person name="Roux S."/>
            <person name="Paez-Espino D."/>
            <person name="Jungbluth S."/>
            <person name="Walsh D.A."/>
            <person name="Denef V.J."/>
            <person name="McMahon K.D."/>
            <person name="Konstantinidis K.T."/>
            <person name="Eloe-Fadrosh E.A."/>
            <person name="Kyrpides N.C."/>
            <person name="Woyke T."/>
        </authorList>
    </citation>
    <scope>NUCLEOTIDE SEQUENCE</scope>
    <source>
        <strain evidence="2">GVMAG-S-ERX555943-30</strain>
    </source>
</reference>
<organism evidence="2">
    <name type="scientific">viral metagenome</name>
    <dbReference type="NCBI Taxonomy" id="1070528"/>
    <lineage>
        <taxon>unclassified sequences</taxon>
        <taxon>metagenomes</taxon>
        <taxon>organismal metagenomes</taxon>
    </lineage>
</organism>
<accession>A0A6C0AV47</accession>
<dbReference type="AlphaFoldDB" id="A0A6C0AV47"/>
<dbReference type="InterPro" id="IPR018306">
    <property type="entry name" value="Phage_T5_Orf172_DNA-bd"/>
</dbReference>
<dbReference type="SMART" id="SM00974">
    <property type="entry name" value="T5orf172"/>
    <property type="match status" value="1"/>
</dbReference>
<sequence length="251" mass="29982">MNKNKEQYVYVMSNSSFPEDMLKIGWTRQHPNIRANNLHTSGIPTPFIVEYVIITPNGSKLEKQIHNHINTYRVNSNREFFKISKEELTKILENDLMLELRQVTEISAAFDRKKSNNDKVKEIELLYEELKKETEDFFGKFKKENTELVIKNMNNKKYVSFRDTEYNQSSLHIHGLENDDEKHLKKIFYFINRDIIEYKELLDKLIYNYKEIKNSIGGNQMRSDNVLFKKLILKTQENLHNIRSEYVVESF</sequence>